<dbReference type="PANTHER" id="PTHR43674:SF16">
    <property type="entry name" value="CARBON-NITROGEN FAMILY, PUTATIVE (AFU_ORTHOLOGUE AFUA_5G02350)-RELATED"/>
    <property type="match status" value="1"/>
</dbReference>
<dbReference type="SUPFAM" id="SSF56317">
    <property type="entry name" value="Carbon-nitrogen hydrolase"/>
    <property type="match status" value="2"/>
</dbReference>
<evidence type="ECO:0000256" key="1">
    <source>
        <dbReference type="ARBA" id="ARBA00022801"/>
    </source>
</evidence>
<dbReference type="InterPro" id="IPR036526">
    <property type="entry name" value="C-N_Hydrolase_sf"/>
</dbReference>
<evidence type="ECO:0000313" key="4">
    <source>
        <dbReference type="Proteomes" id="UP000077519"/>
    </source>
</evidence>
<comment type="caution">
    <text evidence="3">The sequence shown here is derived from an EMBL/GenBank/DDBJ whole genome shotgun (WGS) entry which is preliminary data.</text>
</comment>
<dbReference type="AlphaFoldDB" id="A0A177YP24"/>
<keyword evidence="4" id="KW-1185">Reference proteome</keyword>
<accession>A0A177YP24</accession>
<feature type="domain" description="CN hydrolase" evidence="2">
    <location>
        <begin position="7"/>
        <end position="243"/>
    </location>
</feature>
<sequence>MTSVAPYEAAAIQYEPTLFDKSGNVADLLALVGEAARHGAKLITTPEMATTGYCLYDYDEAATVVETVPGPTTDAFAAVASEHGCYVVVGMPEVDADTGLFYNAAVLVGPEGVVGKHRKTHSYIAEPKWAAPGNLGHQVFDTPIGRISLLICMDMHFVETARVVALDGADVICHISNWLAERTPAPYWISRAFENRCYVVESNRWGLERTVQFSGGTCIIEPDGTVASSIDSGNGIVYAQIDPARAREQNPWGDRRPELYRELQSNTFLWNPLDFFSLYGHRTLPDGARTAVTVVQSTPTTDVEANVSAIENMMSKANGGELLVFPELSITGPLSTDRPASAVAESLDGPSLARIADAAARTSTTVVVGLAEFADATFYNTAVVVGPSGILGSYRQTHVAPADTEFFDAGDSWAVLDLPAGRVGILLGNDVHFPEAGRVLALRGCDIVVCPAAMSAPVGGHVGTTIPHQGAILTDADPLHWHHMRVRAGENNVWFAFANAFDPDRGFDGHSGVFGPDTFAFPRGESVVTTERGAATAVVDTTNLDSVYPTNVVRRKDLVSMRLPHHYPTLSAASKVAVDA</sequence>
<dbReference type="Pfam" id="PF00795">
    <property type="entry name" value="CN_hydrolase"/>
    <property type="match status" value="2"/>
</dbReference>
<reference evidence="3 4" key="1">
    <citation type="submission" date="2016-03" db="EMBL/GenBank/DDBJ databases">
        <title>Genome sequence of Rhodococcus kyotonensis KB10.</title>
        <authorList>
            <person name="Jeong H."/>
            <person name="Hong C.E."/>
            <person name="Jo S.H."/>
            <person name="Park J.M."/>
        </authorList>
    </citation>
    <scope>NUCLEOTIDE SEQUENCE [LARGE SCALE GENOMIC DNA]</scope>
    <source>
        <strain evidence="3 4">KB10</strain>
    </source>
</reference>
<dbReference type="InterPro" id="IPR003010">
    <property type="entry name" value="C-N_Hydrolase"/>
</dbReference>
<dbReference type="Proteomes" id="UP000077519">
    <property type="component" value="Unassembled WGS sequence"/>
</dbReference>
<evidence type="ECO:0000259" key="2">
    <source>
        <dbReference type="PROSITE" id="PS50263"/>
    </source>
</evidence>
<evidence type="ECO:0000313" key="3">
    <source>
        <dbReference type="EMBL" id="OAK57336.1"/>
    </source>
</evidence>
<feature type="domain" description="CN hydrolase" evidence="2">
    <location>
        <begin position="290"/>
        <end position="546"/>
    </location>
</feature>
<gene>
    <name evidence="3" type="ORF">A3K89_00530</name>
</gene>
<dbReference type="PROSITE" id="PS50263">
    <property type="entry name" value="CN_HYDROLASE"/>
    <property type="match status" value="2"/>
</dbReference>
<dbReference type="InterPro" id="IPR050345">
    <property type="entry name" value="Aliph_Amidase/BUP"/>
</dbReference>
<dbReference type="GO" id="GO:0016811">
    <property type="term" value="F:hydrolase activity, acting on carbon-nitrogen (but not peptide) bonds, in linear amides"/>
    <property type="evidence" value="ECO:0007669"/>
    <property type="project" value="TreeGrafter"/>
</dbReference>
<dbReference type="PANTHER" id="PTHR43674">
    <property type="entry name" value="NITRILASE C965.09-RELATED"/>
    <property type="match status" value="1"/>
</dbReference>
<organism evidence="3 4">
    <name type="scientific">Rhodococcoides kyotonense</name>
    <dbReference type="NCBI Taxonomy" id="398843"/>
    <lineage>
        <taxon>Bacteria</taxon>
        <taxon>Bacillati</taxon>
        <taxon>Actinomycetota</taxon>
        <taxon>Actinomycetes</taxon>
        <taxon>Mycobacteriales</taxon>
        <taxon>Nocardiaceae</taxon>
        <taxon>Rhodococcoides</taxon>
    </lineage>
</organism>
<dbReference type="Gene3D" id="3.60.110.10">
    <property type="entry name" value="Carbon-nitrogen hydrolase"/>
    <property type="match status" value="2"/>
</dbReference>
<dbReference type="EMBL" id="LVHI01000001">
    <property type="protein sequence ID" value="OAK57336.1"/>
    <property type="molecule type" value="Genomic_DNA"/>
</dbReference>
<keyword evidence="1 3" id="KW-0378">Hydrolase</keyword>
<dbReference type="RefSeq" id="WP_068420524.1">
    <property type="nucleotide sequence ID" value="NZ_LVHI01000001.1"/>
</dbReference>
<name>A0A177YP24_9NOCA</name>
<proteinExistence type="predicted"/>
<protein>
    <submittedName>
        <fullName evidence="3">Amidohydrolase</fullName>
    </submittedName>
</protein>